<dbReference type="RefSeq" id="WP_123826642.1">
    <property type="nucleotide sequence ID" value="NZ_RKMF01000021.1"/>
</dbReference>
<dbReference type="AlphaFoldDB" id="A0A3N4A0M8"/>
<comment type="caution">
    <text evidence="3">The sequence shown here is derived from an EMBL/GenBank/DDBJ whole genome shotgun (WGS) entry which is preliminary data.</text>
</comment>
<dbReference type="SUPFAM" id="SSF50475">
    <property type="entry name" value="FMN-binding split barrel"/>
    <property type="match status" value="1"/>
</dbReference>
<name>A0A3N4A0M8_9MICC</name>
<dbReference type="GO" id="GO:0042602">
    <property type="term" value="F:riboflavin reductase (NADPH) activity"/>
    <property type="evidence" value="ECO:0007669"/>
    <property type="project" value="TreeGrafter"/>
</dbReference>
<dbReference type="GO" id="GO:0006208">
    <property type="term" value="P:pyrimidine nucleobase catabolic process"/>
    <property type="evidence" value="ECO:0007669"/>
    <property type="project" value="TreeGrafter"/>
</dbReference>
<dbReference type="GO" id="GO:0010181">
    <property type="term" value="F:FMN binding"/>
    <property type="evidence" value="ECO:0007669"/>
    <property type="project" value="InterPro"/>
</dbReference>
<organism evidence="3 4">
    <name type="scientific">Kocuria soli</name>
    <dbReference type="NCBI Taxonomy" id="2485125"/>
    <lineage>
        <taxon>Bacteria</taxon>
        <taxon>Bacillati</taxon>
        <taxon>Actinomycetota</taxon>
        <taxon>Actinomycetes</taxon>
        <taxon>Micrococcales</taxon>
        <taxon>Micrococcaceae</taxon>
        <taxon>Kocuria</taxon>
    </lineage>
</organism>
<proteinExistence type="predicted"/>
<evidence type="ECO:0000313" key="3">
    <source>
        <dbReference type="EMBL" id="ROZ61589.1"/>
    </source>
</evidence>
<dbReference type="InterPro" id="IPR050268">
    <property type="entry name" value="NADH-dep_flavin_reductase"/>
</dbReference>
<dbReference type="Gene3D" id="2.30.110.10">
    <property type="entry name" value="Electron Transport, Fmn-binding Protein, Chain A"/>
    <property type="match status" value="1"/>
</dbReference>
<dbReference type="EMBL" id="RKMF01000021">
    <property type="protein sequence ID" value="ROZ61589.1"/>
    <property type="molecule type" value="Genomic_DNA"/>
</dbReference>
<protein>
    <submittedName>
        <fullName evidence="3">Flavin reductase</fullName>
    </submittedName>
</protein>
<dbReference type="SMART" id="SM00903">
    <property type="entry name" value="Flavin_Reduct"/>
    <property type="match status" value="1"/>
</dbReference>
<gene>
    <name evidence="3" type="ORF">EDL96_12895</name>
</gene>
<dbReference type="InterPro" id="IPR012349">
    <property type="entry name" value="Split_barrel_FMN-bd"/>
</dbReference>
<dbReference type="PANTHER" id="PTHR30466:SF1">
    <property type="entry name" value="FMN REDUCTASE (NADH) RUTF"/>
    <property type="match status" value="1"/>
</dbReference>
<keyword evidence="1" id="KW-0560">Oxidoreductase</keyword>
<dbReference type="OrthoDB" id="9792858at2"/>
<accession>A0A3N4A0M8</accession>
<evidence type="ECO:0000256" key="1">
    <source>
        <dbReference type="ARBA" id="ARBA00023002"/>
    </source>
</evidence>
<evidence type="ECO:0000259" key="2">
    <source>
        <dbReference type="SMART" id="SM00903"/>
    </source>
</evidence>
<dbReference type="Pfam" id="PF01613">
    <property type="entry name" value="Flavin_Reduct"/>
    <property type="match status" value="1"/>
</dbReference>
<reference evidence="3 4" key="1">
    <citation type="submission" date="2018-10" db="EMBL/GenBank/DDBJ databases">
        <title>Kocuria sp. M5W7-7, whole genome shotgun sequence.</title>
        <authorList>
            <person name="Tuo L."/>
        </authorList>
    </citation>
    <scope>NUCLEOTIDE SEQUENCE [LARGE SCALE GENOMIC DNA]</scope>
    <source>
        <strain evidence="3 4">M5W7-7</strain>
    </source>
</reference>
<keyword evidence="4" id="KW-1185">Reference proteome</keyword>
<dbReference type="Proteomes" id="UP000270616">
    <property type="component" value="Unassembled WGS sequence"/>
</dbReference>
<feature type="domain" description="Flavin reductase like" evidence="2">
    <location>
        <begin position="27"/>
        <end position="182"/>
    </location>
</feature>
<evidence type="ECO:0000313" key="4">
    <source>
        <dbReference type="Proteomes" id="UP000270616"/>
    </source>
</evidence>
<dbReference type="PANTHER" id="PTHR30466">
    <property type="entry name" value="FLAVIN REDUCTASE"/>
    <property type="match status" value="1"/>
</dbReference>
<dbReference type="InterPro" id="IPR002563">
    <property type="entry name" value="Flavin_Rdtase-like_dom"/>
</dbReference>
<sequence length="184" mass="19757">MELDGPALSSIDAGSADDFSDGYRVLASELASGVAIVSARHRGRDHAVTVTGWLDVSWDPPTMAVSLFDEARICEAVEGSGTWVLSVLARDQEGVATWLASPGNPVEGLLNTVAFRRAESSGAPVIDRCLAWFEVRTEQVHSAATHRIVIGRVVAMGRGRAPGDARQAEQDPLVHWSRSFHGLR</sequence>